<proteinExistence type="predicted"/>
<gene>
    <name evidence="1" type="ORF">IWH25_18510</name>
</gene>
<name>A0A974SNU0_9RHOO</name>
<keyword evidence="2" id="KW-1185">Reference proteome</keyword>
<sequence>MRTRPRPPAPRREAGAALLLALLALLGGGLSLLLGRLTAGDARQAAERGSQAALARAKAALIGRAAVDDNRPGALPCPAEDASGEVPLLRGNHCPTYLGRFPWKTLRTGELRDGHGELLWYALAPALRDDDSARINSRTTPELRADDQPDIAAIVFAPGPPLAAQRRPGNAVADYLEGGNADGDAAYTNGPASAAFNDRLLPISRDELFRIVGKRVLAEIRGPATPTAPPTYGLRHYYHASAAPQAFPWADADGDGHGDTGRVSGRLPQRDIHLLSAPPPARQPADWLEKNRWLELIVYERLGPAAARLSLGDLHADVVPCPGVPCR</sequence>
<accession>A0A974SNU0</accession>
<evidence type="ECO:0000313" key="2">
    <source>
        <dbReference type="Proteomes" id="UP000663444"/>
    </source>
</evidence>
<dbReference type="Proteomes" id="UP000663444">
    <property type="component" value="Chromosome"/>
</dbReference>
<organism evidence="1 2">
    <name type="scientific">Azospira restricta</name>
    <dbReference type="NCBI Taxonomy" id="404405"/>
    <lineage>
        <taxon>Bacteria</taxon>
        <taxon>Pseudomonadati</taxon>
        <taxon>Pseudomonadota</taxon>
        <taxon>Betaproteobacteria</taxon>
        <taxon>Rhodocyclales</taxon>
        <taxon>Rhodocyclaceae</taxon>
        <taxon>Azospira</taxon>
    </lineage>
</organism>
<dbReference type="AlphaFoldDB" id="A0A974SNU0"/>
<reference evidence="1" key="1">
    <citation type="submission" date="2020-11" db="EMBL/GenBank/DDBJ databases">
        <title>Azospira restricta DSM 18626 genome sequence.</title>
        <authorList>
            <person name="Moe W.M."/>
        </authorList>
    </citation>
    <scope>NUCLEOTIDE SEQUENCE</scope>
    <source>
        <strain evidence="1">DSM 18626</strain>
    </source>
</reference>
<protein>
    <submittedName>
        <fullName evidence="1">Uncharacterized protein</fullName>
    </submittedName>
</protein>
<evidence type="ECO:0000313" key="1">
    <source>
        <dbReference type="EMBL" id="QRJ63702.1"/>
    </source>
</evidence>
<dbReference type="RefSeq" id="WP_203387234.1">
    <property type="nucleotide sequence ID" value="NZ_CP064781.1"/>
</dbReference>
<dbReference type="EMBL" id="CP064781">
    <property type="protein sequence ID" value="QRJ63702.1"/>
    <property type="molecule type" value="Genomic_DNA"/>
</dbReference>
<dbReference type="KEGG" id="ares:IWH25_18510"/>